<keyword evidence="3" id="KW-1185">Reference proteome</keyword>
<feature type="region of interest" description="Disordered" evidence="1">
    <location>
        <begin position="1"/>
        <end position="23"/>
    </location>
</feature>
<sequence length="50" mass="5631">MNNKRNEGVEKPESDHPIQTGQSFFCPPKRVTDFFTAANFLLPHNALNAT</sequence>
<proteinExistence type="predicted"/>
<dbReference type="RefSeq" id="WP_210224041.1">
    <property type="nucleotide sequence ID" value="NZ_CP072801.1"/>
</dbReference>
<gene>
    <name evidence="2" type="ORF">J9253_07755</name>
</gene>
<evidence type="ECO:0000313" key="2">
    <source>
        <dbReference type="EMBL" id="QTR47802.1"/>
    </source>
</evidence>
<name>A0ABX7WXA0_9GAMM</name>
<organism evidence="2 3">
    <name type="scientific">Thiothrix litoralis</name>
    <dbReference type="NCBI Taxonomy" id="2891210"/>
    <lineage>
        <taxon>Bacteria</taxon>
        <taxon>Pseudomonadati</taxon>
        <taxon>Pseudomonadota</taxon>
        <taxon>Gammaproteobacteria</taxon>
        <taxon>Thiotrichales</taxon>
        <taxon>Thiotrichaceae</taxon>
        <taxon>Thiothrix</taxon>
    </lineage>
</organism>
<feature type="compositionally biased region" description="Basic and acidic residues" evidence="1">
    <location>
        <begin position="1"/>
        <end position="16"/>
    </location>
</feature>
<dbReference type="EMBL" id="CP072801">
    <property type="protein sequence ID" value="QTR47802.1"/>
    <property type="molecule type" value="Genomic_DNA"/>
</dbReference>
<reference evidence="2 3" key="1">
    <citation type="submission" date="2021-04" db="EMBL/GenBank/DDBJ databases">
        <title>Genomics, taxonomy and metabolism of representatives of sulfur bacteria of the genus Thiothrix: Thiothrix fructosivorans QT, Thiothrix unzii A1T and three new species, Thiothrix subterranea sp. nov., Thiothrix litoralis sp. nov. and 'Candidatus Thiothrix anitrata' sp. nov.</title>
        <authorList>
            <person name="Ravin N.V."/>
            <person name="Smolyakov D."/>
            <person name="Rudenko T.S."/>
            <person name="Mardanov A.V."/>
            <person name="Beletsky A.V."/>
            <person name="Markov N.D."/>
            <person name="Fomenkov A.I."/>
            <person name="Roberts R.J."/>
            <person name="Karnachuk O.V."/>
            <person name="Novikov A."/>
            <person name="Grabovich M.Y."/>
        </authorList>
    </citation>
    <scope>NUCLEOTIDE SEQUENCE [LARGE SCALE GENOMIC DNA]</scope>
    <source>
        <strain evidence="2 3">AS</strain>
    </source>
</reference>
<accession>A0ABX7WXA0</accession>
<dbReference type="Proteomes" id="UP000672039">
    <property type="component" value="Chromosome"/>
</dbReference>
<evidence type="ECO:0000313" key="3">
    <source>
        <dbReference type="Proteomes" id="UP000672039"/>
    </source>
</evidence>
<protein>
    <submittedName>
        <fullName evidence="2">Uncharacterized protein</fullName>
    </submittedName>
</protein>
<evidence type="ECO:0000256" key="1">
    <source>
        <dbReference type="SAM" id="MobiDB-lite"/>
    </source>
</evidence>